<name>A0ABX0TR42_9SPHN</name>
<accession>A0ABX0TR42</accession>
<reference evidence="2 3" key="1">
    <citation type="submission" date="2020-03" db="EMBL/GenBank/DDBJ databases">
        <title>Genomic Encyclopedia of Type Strains, Phase III (KMG-III): the genomes of soil and plant-associated and newly described type strains.</title>
        <authorList>
            <person name="Whitman W."/>
        </authorList>
    </citation>
    <scope>NUCLEOTIDE SEQUENCE [LARGE SCALE GENOMIC DNA]</scope>
    <source>
        <strain evidence="2 3">CECT 8804</strain>
    </source>
</reference>
<keyword evidence="3" id="KW-1185">Reference proteome</keyword>
<dbReference type="RefSeq" id="WP_167072821.1">
    <property type="nucleotide sequence ID" value="NZ_JAAOZC010000003.1"/>
</dbReference>
<proteinExistence type="predicted"/>
<gene>
    <name evidence="2" type="ORF">FHS31_001592</name>
</gene>
<dbReference type="SUPFAM" id="SSF82771">
    <property type="entry name" value="GIY-YIG endonuclease"/>
    <property type="match status" value="1"/>
</dbReference>
<dbReference type="EMBL" id="JAAOZC010000003">
    <property type="protein sequence ID" value="NIJ07982.1"/>
    <property type="molecule type" value="Genomic_DNA"/>
</dbReference>
<dbReference type="Proteomes" id="UP000727456">
    <property type="component" value="Unassembled WGS sequence"/>
</dbReference>
<dbReference type="CDD" id="cd10446">
    <property type="entry name" value="GIY-YIG_unchar_1"/>
    <property type="match status" value="1"/>
</dbReference>
<dbReference type="InterPro" id="IPR035901">
    <property type="entry name" value="GIY-YIG_endonuc_sf"/>
</dbReference>
<dbReference type="Gene3D" id="3.40.1440.10">
    <property type="entry name" value="GIY-YIG endonuclease"/>
    <property type="match status" value="1"/>
</dbReference>
<dbReference type="PROSITE" id="PS50164">
    <property type="entry name" value="GIY_YIG"/>
    <property type="match status" value="1"/>
</dbReference>
<comment type="caution">
    <text evidence="2">The sequence shown here is derived from an EMBL/GenBank/DDBJ whole genome shotgun (WGS) entry which is preliminary data.</text>
</comment>
<protein>
    <recommendedName>
        <fullName evidence="1">GIY-YIG domain-containing protein</fullName>
    </recommendedName>
</protein>
<sequence>MIVSTPLTFNELVVRSGIDEREVLAFRHRPTEGSLNKAFEWMVAERPDLFDCYQSTQNPRAEAALKKARYLASFIRQGPGQALLVGLYAIASSQALTIEQCLARPLHQELMARGMAGMTATEGRTSLLEFKFDPISWHQEWLGRLVISWPKPDRAWYRWLANGRFEVRAINLESLLTQAMPPWTELVLSWAELALLPRDWRSRISQWRGVYLIVDRSDGKQYVGSAYGEENILQRWQHYAVSGHGGNKLLRDRDPTAFQFSILQRTSPDLSDSEVTQLESSWKQRLRTRAPSGLNEN</sequence>
<dbReference type="InterPro" id="IPR000305">
    <property type="entry name" value="GIY-YIG_endonuc"/>
</dbReference>
<feature type="domain" description="GIY-YIG" evidence="1">
    <location>
        <begin position="206"/>
        <end position="296"/>
    </location>
</feature>
<evidence type="ECO:0000313" key="3">
    <source>
        <dbReference type="Proteomes" id="UP000727456"/>
    </source>
</evidence>
<evidence type="ECO:0000259" key="1">
    <source>
        <dbReference type="PROSITE" id="PS50164"/>
    </source>
</evidence>
<evidence type="ECO:0000313" key="2">
    <source>
        <dbReference type="EMBL" id="NIJ07982.1"/>
    </source>
</evidence>
<organism evidence="2 3">
    <name type="scientific">Sphingomonas vulcanisoli</name>
    <dbReference type="NCBI Taxonomy" id="1658060"/>
    <lineage>
        <taxon>Bacteria</taxon>
        <taxon>Pseudomonadati</taxon>
        <taxon>Pseudomonadota</taxon>
        <taxon>Alphaproteobacteria</taxon>
        <taxon>Sphingomonadales</taxon>
        <taxon>Sphingomonadaceae</taxon>
        <taxon>Sphingomonas</taxon>
    </lineage>
</organism>